<organism evidence="1 2">
    <name type="scientific">Ophiostoma piceae (strain UAMH 11346)</name>
    <name type="common">Sap stain fungus</name>
    <dbReference type="NCBI Taxonomy" id="1262450"/>
    <lineage>
        <taxon>Eukaryota</taxon>
        <taxon>Fungi</taxon>
        <taxon>Dikarya</taxon>
        <taxon>Ascomycota</taxon>
        <taxon>Pezizomycotina</taxon>
        <taxon>Sordariomycetes</taxon>
        <taxon>Sordariomycetidae</taxon>
        <taxon>Ophiostomatales</taxon>
        <taxon>Ophiostomataceae</taxon>
        <taxon>Ophiostoma</taxon>
    </lineage>
</organism>
<dbReference type="OrthoDB" id="3525185at2759"/>
<reference evidence="1 2" key="1">
    <citation type="journal article" date="2013" name="BMC Genomics">
        <title>The genome and transcriptome of the pine saprophyte Ophiostoma piceae, and a comparison with the bark beetle-associated pine pathogen Grosmannia clavigera.</title>
        <authorList>
            <person name="Haridas S."/>
            <person name="Wang Y."/>
            <person name="Lim L."/>
            <person name="Massoumi Alamouti S."/>
            <person name="Jackman S."/>
            <person name="Docking R."/>
            <person name="Robertson G."/>
            <person name="Birol I."/>
            <person name="Bohlmann J."/>
            <person name="Breuil C."/>
        </authorList>
    </citation>
    <scope>NUCLEOTIDE SEQUENCE [LARGE SCALE GENOMIC DNA]</scope>
    <source>
        <strain evidence="1 2">UAMH 11346</strain>
    </source>
</reference>
<dbReference type="HOGENOM" id="CLU_950269_0_0_1"/>
<evidence type="ECO:0000313" key="1">
    <source>
        <dbReference type="EMBL" id="EPE10267.1"/>
    </source>
</evidence>
<accession>S3CBL0</accession>
<gene>
    <name evidence="1" type="ORF">F503_05362</name>
</gene>
<dbReference type="eggNOG" id="ENOG502SNE1">
    <property type="taxonomic scope" value="Eukaryota"/>
</dbReference>
<protein>
    <submittedName>
        <fullName evidence="1">C6 zinc finger domain protein</fullName>
    </submittedName>
</protein>
<dbReference type="EMBL" id="KE148146">
    <property type="protein sequence ID" value="EPE10267.1"/>
    <property type="molecule type" value="Genomic_DNA"/>
</dbReference>
<name>S3CBL0_OPHP1</name>
<proteinExistence type="predicted"/>
<dbReference type="AlphaFoldDB" id="S3CBL0"/>
<dbReference type="Proteomes" id="UP000016923">
    <property type="component" value="Unassembled WGS sequence"/>
</dbReference>
<sequence length="293" mass="33048">MVNTDGPEWNKLFYGPLVHHIPNRLGRKATLDSAFCSFAMHLRGKSRNDDRLVIQSCDQSLAALQAALNHPVEWLSSDTMCTAMVLCFFKLFADTSGASTGWQILSAPEDAPPSPYSAVFTDRNPWIASVYLGYAMCMLIIQDCINHCSLAQSEAAEATMAAVAAAGIDIINDVFAFKDFHIFYDYEPKLHLRSILISHATAPRGAFGNTRHPRALRRLEPRTLLHYLHVFREAQWRRHGPYRLGFCMHVSYEFANVHAQLWIQALLHRSSKVSASARTNSYQPPGQNEYNYN</sequence>
<dbReference type="STRING" id="1262450.S3CBL0"/>
<dbReference type="VEuPathDB" id="FungiDB:F503_05362"/>
<keyword evidence="2" id="KW-1185">Reference proteome</keyword>
<evidence type="ECO:0000313" key="2">
    <source>
        <dbReference type="Proteomes" id="UP000016923"/>
    </source>
</evidence>